<proteinExistence type="predicted"/>
<keyword evidence="2" id="KW-1185">Reference proteome</keyword>
<accession>E2A6D3</accession>
<dbReference type="Proteomes" id="UP000000311">
    <property type="component" value="Unassembled WGS sequence"/>
</dbReference>
<dbReference type="InParanoid" id="E2A6D3"/>
<protein>
    <submittedName>
        <fullName evidence="1">Uncharacterized protein</fullName>
    </submittedName>
</protein>
<sequence>MKVIIKGLGALLDDLGLPMETEMRKKILMDGIFYISGFLQINAMRGGMHEVGCDKFPTVSAASSSLLSASALGVVSADLNRRRSSSAVPVGFAASSCISLICNFIADKATGMRSNALGVSYVAIDRWGVWFPVWRRYVLTRDQFGLSNSFSAAASDCSECRAARRKPAY</sequence>
<organism evidence="2">
    <name type="scientific">Camponotus floridanus</name>
    <name type="common">Florida carpenter ant</name>
    <dbReference type="NCBI Taxonomy" id="104421"/>
    <lineage>
        <taxon>Eukaryota</taxon>
        <taxon>Metazoa</taxon>
        <taxon>Ecdysozoa</taxon>
        <taxon>Arthropoda</taxon>
        <taxon>Hexapoda</taxon>
        <taxon>Insecta</taxon>
        <taxon>Pterygota</taxon>
        <taxon>Neoptera</taxon>
        <taxon>Endopterygota</taxon>
        <taxon>Hymenoptera</taxon>
        <taxon>Apocrita</taxon>
        <taxon>Aculeata</taxon>
        <taxon>Formicoidea</taxon>
        <taxon>Formicidae</taxon>
        <taxon>Formicinae</taxon>
        <taxon>Camponotus</taxon>
    </lineage>
</organism>
<evidence type="ECO:0000313" key="2">
    <source>
        <dbReference type="Proteomes" id="UP000000311"/>
    </source>
</evidence>
<name>E2A6D3_CAMFO</name>
<evidence type="ECO:0000313" key="1">
    <source>
        <dbReference type="EMBL" id="EFN71018.1"/>
    </source>
</evidence>
<gene>
    <name evidence="1" type="ORF">EAG_09908</name>
</gene>
<dbReference type="EMBL" id="GL437123">
    <property type="protein sequence ID" value="EFN71018.1"/>
    <property type="molecule type" value="Genomic_DNA"/>
</dbReference>
<dbReference type="AlphaFoldDB" id="E2A6D3"/>
<reference evidence="1 2" key="1">
    <citation type="journal article" date="2010" name="Science">
        <title>Genomic comparison of the ants Camponotus floridanus and Harpegnathos saltator.</title>
        <authorList>
            <person name="Bonasio R."/>
            <person name="Zhang G."/>
            <person name="Ye C."/>
            <person name="Mutti N.S."/>
            <person name="Fang X."/>
            <person name="Qin N."/>
            <person name="Donahue G."/>
            <person name="Yang P."/>
            <person name="Li Q."/>
            <person name="Li C."/>
            <person name="Zhang P."/>
            <person name="Huang Z."/>
            <person name="Berger S.L."/>
            <person name="Reinberg D."/>
            <person name="Wang J."/>
            <person name="Liebig J."/>
        </authorList>
    </citation>
    <scope>NUCLEOTIDE SEQUENCE [LARGE SCALE GENOMIC DNA]</scope>
    <source>
        <strain evidence="2">C129</strain>
    </source>
</reference>